<accession>A0AAD5PGW9</accession>
<evidence type="ECO:0000259" key="3">
    <source>
        <dbReference type="PROSITE" id="PS50102"/>
    </source>
</evidence>
<dbReference type="Gene3D" id="3.30.70.330">
    <property type="match status" value="1"/>
</dbReference>
<dbReference type="GO" id="GO:0003723">
    <property type="term" value="F:RNA binding"/>
    <property type="evidence" value="ECO:0007669"/>
    <property type="project" value="UniProtKB-UniRule"/>
</dbReference>
<dbReference type="InterPro" id="IPR035979">
    <property type="entry name" value="RBD_domain_sf"/>
</dbReference>
<keyword evidence="5" id="KW-1185">Reference proteome</keyword>
<comment type="caution">
    <text evidence="4">The sequence shown here is derived from an EMBL/GenBank/DDBJ whole genome shotgun (WGS) entry which is preliminary data.</text>
</comment>
<protein>
    <recommendedName>
        <fullName evidence="3">RRM domain-containing protein</fullName>
    </recommendedName>
</protein>
<dbReference type="Pfam" id="PF00076">
    <property type="entry name" value="RRM_1"/>
    <property type="match status" value="1"/>
</dbReference>
<evidence type="ECO:0000313" key="5">
    <source>
        <dbReference type="Proteomes" id="UP001209540"/>
    </source>
</evidence>
<sequence>MDLCNIYIKHIDPSIKSTELFNLFKPFGRIISARVMEDPSTSTSRGFGFVSYSHPTEAAAALLEMDG</sequence>
<reference evidence="4" key="2">
    <citation type="submission" date="2023-02" db="EMBL/GenBank/DDBJ databases">
        <authorList>
            <consortium name="DOE Joint Genome Institute"/>
            <person name="Mondo S.J."/>
            <person name="Chang Y."/>
            <person name="Wang Y."/>
            <person name="Ahrendt S."/>
            <person name="Andreopoulos W."/>
            <person name="Barry K."/>
            <person name="Beard J."/>
            <person name="Benny G.L."/>
            <person name="Blankenship S."/>
            <person name="Bonito G."/>
            <person name="Cuomo C."/>
            <person name="Desiro A."/>
            <person name="Gervers K.A."/>
            <person name="Hundley H."/>
            <person name="Kuo A."/>
            <person name="LaButti K."/>
            <person name="Lang B.F."/>
            <person name="Lipzen A."/>
            <person name="O'Donnell K."/>
            <person name="Pangilinan J."/>
            <person name="Reynolds N."/>
            <person name="Sandor L."/>
            <person name="Smith M.W."/>
            <person name="Tsang A."/>
            <person name="Grigoriev I.V."/>
            <person name="Stajich J.E."/>
            <person name="Spatafora J.W."/>
        </authorList>
    </citation>
    <scope>NUCLEOTIDE SEQUENCE</scope>
    <source>
        <strain evidence="4">RSA 2281</strain>
    </source>
</reference>
<dbReference type="PROSITE" id="PS50102">
    <property type="entry name" value="RRM"/>
    <property type="match status" value="1"/>
</dbReference>
<keyword evidence="1 2" id="KW-0694">RNA-binding</keyword>
<feature type="non-terminal residue" evidence="4">
    <location>
        <position position="67"/>
    </location>
</feature>
<dbReference type="SMART" id="SM00360">
    <property type="entry name" value="RRM"/>
    <property type="match status" value="1"/>
</dbReference>
<proteinExistence type="predicted"/>
<evidence type="ECO:0000256" key="2">
    <source>
        <dbReference type="PROSITE-ProRule" id="PRU00176"/>
    </source>
</evidence>
<dbReference type="InterPro" id="IPR000504">
    <property type="entry name" value="RRM_dom"/>
</dbReference>
<dbReference type="PANTHER" id="PTHR48027">
    <property type="entry name" value="HETEROGENEOUS NUCLEAR RIBONUCLEOPROTEIN 87F-RELATED"/>
    <property type="match status" value="1"/>
</dbReference>
<feature type="domain" description="RRM" evidence="3">
    <location>
        <begin position="4"/>
        <end position="67"/>
    </location>
</feature>
<organism evidence="4 5">
    <name type="scientific">Phascolomyces articulosus</name>
    <dbReference type="NCBI Taxonomy" id="60185"/>
    <lineage>
        <taxon>Eukaryota</taxon>
        <taxon>Fungi</taxon>
        <taxon>Fungi incertae sedis</taxon>
        <taxon>Mucoromycota</taxon>
        <taxon>Mucoromycotina</taxon>
        <taxon>Mucoromycetes</taxon>
        <taxon>Mucorales</taxon>
        <taxon>Lichtheimiaceae</taxon>
        <taxon>Phascolomyces</taxon>
    </lineage>
</organism>
<dbReference type="Proteomes" id="UP001209540">
    <property type="component" value="Unassembled WGS sequence"/>
</dbReference>
<dbReference type="EMBL" id="JAIXMP010000007">
    <property type="protein sequence ID" value="KAI9270555.1"/>
    <property type="molecule type" value="Genomic_DNA"/>
</dbReference>
<name>A0AAD5PGW9_9FUNG</name>
<evidence type="ECO:0000256" key="1">
    <source>
        <dbReference type="ARBA" id="ARBA00022884"/>
    </source>
</evidence>
<dbReference type="InterPro" id="IPR012677">
    <property type="entry name" value="Nucleotide-bd_a/b_plait_sf"/>
</dbReference>
<gene>
    <name evidence="4" type="ORF">BDA99DRAFT_419959</name>
</gene>
<reference evidence="4" key="1">
    <citation type="journal article" date="2022" name="IScience">
        <title>Evolution of zygomycete secretomes and the origins of terrestrial fungal ecologies.</title>
        <authorList>
            <person name="Chang Y."/>
            <person name="Wang Y."/>
            <person name="Mondo S."/>
            <person name="Ahrendt S."/>
            <person name="Andreopoulos W."/>
            <person name="Barry K."/>
            <person name="Beard J."/>
            <person name="Benny G.L."/>
            <person name="Blankenship S."/>
            <person name="Bonito G."/>
            <person name="Cuomo C."/>
            <person name="Desiro A."/>
            <person name="Gervers K.A."/>
            <person name="Hundley H."/>
            <person name="Kuo A."/>
            <person name="LaButti K."/>
            <person name="Lang B.F."/>
            <person name="Lipzen A."/>
            <person name="O'Donnell K."/>
            <person name="Pangilinan J."/>
            <person name="Reynolds N."/>
            <person name="Sandor L."/>
            <person name="Smith M.E."/>
            <person name="Tsang A."/>
            <person name="Grigoriev I.V."/>
            <person name="Stajich J.E."/>
            <person name="Spatafora J.W."/>
        </authorList>
    </citation>
    <scope>NUCLEOTIDE SEQUENCE</scope>
    <source>
        <strain evidence="4">RSA 2281</strain>
    </source>
</reference>
<dbReference type="InterPro" id="IPR052462">
    <property type="entry name" value="SLIRP/GR-RBP-like"/>
</dbReference>
<evidence type="ECO:0000313" key="4">
    <source>
        <dbReference type="EMBL" id="KAI9270555.1"/>
    </source>
</evidence>
<dbReference type="SUPFAM" id="SSF54928">
    <property type="entry name" value="RNA-binding domain, RBD"/>
    <property type="match status" value="1"/>
</dbReference>
<dbReference type="AlphaFoldDB" id="A0AAD5PGW9"/>